<dbReference type="InterPro" id="IPR054722">
    <property type="entry name" value="PolX-like_BBD"/>
</dbReference>
<proteinExistence type="predicted"/>
<feature type="domain" description="Retrovirus-related Pol polyprotein from transposon TNT 1-94-like beta-barrel" evidence="5">
    <location>
        <begin position="288"/>
        <end position="326"/>
    </location>
</feature>
<dbReference type="Pfam" id="PF22936">
    <property type="entry name" value="Pol_BBD"/>
    <property type="match status" value="1"/>
</dbReference>
<dbReference type="PANTHER" id="PTHR11439:SF503">
    <property type="entry name" value="CYSTEINE-RICH RLK (RECEPTOR-LIKE PROTEIN KINASE) 8"/>
    <property type="match status" value="1"/>
</dbReference>
<dbReference type="Pfam" id="PF13961">
    <property type="entry name" value="DUF4219"/>
    <property type="match status" value="1"/>
</dbReference>
<organism evidence="6">
    <name type="scientific">Vitis vinifera</name>
    <name type="common">Grape</name>
    <dbReference type="NCBI Taxonomy" id="29760"/>
    <lineage>
        <taxon>Eukaryota</taxon>
        <taxon>Viridiplantae</taxon>
        <taxon>Streptophyta</taxon>
        <taxon>Embryophyta</taxon>
        <taxon>Tracheophyta</taxon>
        <taxon>Spermatophyta</taxon>
        <taxon>Magnoliopsida</taxon>
        <taxon>eudicotyledons</taxon>
        <taxon>Gunneridae</taxon>
        <taxon>Pentapetalae</taxon>
        <taxon>rosids</taxon>
        <taxon>Vitales</taxon>
        <taxon>Vitaceae</taxon>
        <taxon>Viteae</taxon>
        <taxon>Vitis</taxon>
    </lineage>
</organism>
<feature type="domain" description="Reverse transcriptase Ty1/copia-type" evidence="2">
    <location>
        <begin position="617"/>
        <end position="766"/>
    </location>
</feature>
<dbReference type="SUPFAM" id="SSF56672">
    <property type="entry name" value="DNA/RNA polymerases"/>
    <property type="match status" value="1"/>
</dbReference>
<evidence type="ECO:0000256" key="1">
    <source>
        <dbReference type="ARBA" id="ARBA00022750"/>
    </source>
</evidence>
<dbReference type="InterPro" id="IPR012337">
    <property type="entry name" value="RNaseH-like_sf"/>
</dbReference>
<dbReference type="InterPro" id="IPR025314">
    <property type="entry name" value="DUF4219"/>
</dbReference>
<name>A5BLE1_VITVI</name>
<dbReference type="GO" id="GO:0004190">
    <property type="term" value="F:aspartic-type endopeptidase activity"/>
    <property type="evidence" value="ECO:0007669"/>
    <property type="project" value="UniProtKB-KW"/>
</dbReference>
<dbReference type="Gene3D" id="3.30.420.10">
    <property type="entry name" value="Ribonuclease H-like superfamily/Ribonuclease H"/>
    <property type="match status" value="1"/>
</dbReference>
<dbReference type="AlphaFoldDB" id="A5BLE1"/>
<evidence type="ECO:0008006" key="7">
    <source>
        <dbReference type="Google" id="ProtNLM"/>
    </source>
</evidence>
<dbReference type="Pfam" id="PF07727">
    <property type="entry name" value="RVT_2"/>
    <property type="match status" value="1"/>
</dbReference>
<dbReference type="InterPro" id="IPR025724">
    <property type="entry name" value="GAG-pre-integrase_dom"/>
</dbReference>
<keyword evidence="1" id="KW-0064">Aspartyl protease</keyword>
<dbReference type="SUPFAM" id="SSF53098">
    <property type="entry name" value="Ribonuclease H-like"/>
    <property type="match status" value="1"/>
</dbReference>
<dbReference type="EMBL" id="AM463531">
    <property type="protein sequence ID" value="CAN70292.1"/>
    <property type="molecule type" value="Genomic_DNA"/>
</dbReference>
<keyword evidence="1" id="KW-0378">Hydrolase</keyword>
<evidence type="ECO:0000259" key="4">
    <source>
        <dbReference type="Pfam" id="PF13976"/>
    </source>
</evidence>
<accession>A5BLE1</accession>
<evidence type="ECO:0000259" key="2">
    <source>
        <dbReference type="Pfam" id="PF07727"/>
    </source>
</evidence>
<dbReference type="InterPro" id="IPR036397">
    <property type="entry name" value="RNaseH_sf"/>
</dbReference>
<evidence type="ECO:0000259" key="5">
    <source>
        <dbReference type="Pfam" id="PF22936"/>
    </source>
</evidence>
<protein>
    <recommendedName>
        <fullName evidence="7">Integrase catalytic domain-containing protein</fullName>
    </recommendedName>
</protein>
<dbReference type="InterPro" id="IPR013103">
    <property type="entry name" value="RVT_2"/>
</dbReference>
<dbReference type="PANTHER" id="PTHR11439">
    <property type="entry name" value="GAG-POL-RELATED RETROTRANSPOSON"/>
    <property type="match status" value="1"/>
</dbReference>
<gene>
    <name evidence="6" type="ORF">VITISV_041258</name>
</gene>
<dbReference type="Pfam" id="PF13976">
    <property type="entry name" value="gag_pre-integrs"/>
    <property type="match status" value="1"/>
</dbReference>
<keyword evidence="1" id="KW-0645">Protease</keyword>
<evidence type="ECO:0000313" key="6">
    <source>
        <dbReference type="EMBL" id="CAN70292.1"/>
    </source>
</evidence>
<dbReference type="CDD" id="cd09272">
    <property type="entry name" value="RNase_HI_RT_Ty1"/>
    <property type="match status" value="1"/>
</dbReference>
<feature type="domain" description="GAG-pre-integrase" evidence="4">
    <location>
        <begin position="378"/>
        <end position="430"/>
    </location>
</feature>
<sequence>MEVESSFSSIAPLVFDGDNYRFWAIRMKTHLDVMDLWEAVEEDYEIIPLPSNPTMAQIKHHKERKIRKSKVKACLICCFFHNLHSHHTEYEEDERIRGLQVLNLIRNFELQKMEAESIKELLGSSLLDSRIVEKILVTVLERFEASITALENTKDLSMIILAELLNALQAQEQRRVIRQDGVIEGIRRVKNIKAQMENIQPTTTRAKLETKGTPSSLSALWWKKSHPHFKCWKRLDAKCTKCYQMGHEVVIYKNKKQQHGEKAQVADQEDDKLFMATCFSSMESSESWLIDSGFSNHMTHDKDLFKELRSTNTSKVRIGNGHRSSTKLISDVLYVPKIYQNLLSVRQLIEKDYKVVFEDKSCLIKYTVGQDIFREEQIAFPIKEIITEVWHKRLGHYHHQGLLQMKSKMMANNLPDLDDHIPNCKACQFGDMKSIKEATIDSFKHYKPSKNTFSKRSYNGKEYTFESFNRFCDEADIQHQFTTPYTPQQNGIERDKLDKRALPGIFIIYSSVTKAYKEDEKQNNGDWQNDMVDDVPVKGMRLLSNVYQRCSIVVCEPTNYEEAIKNQNWMIAMKEELSMIEKNKTWILVYRTKLNVDGSIYKNKARLVVKGYNQFFEEIYVEQLEGFVKEGEEEKVYLLKKALYGLKQAPRARYSRIDEHLLNLGFAKRLYESTLYVKHNGVGILIISLYVDDLLVTGNYASLVEKFKLEMIEVFEMTNLGLMTFFLGMEIKQSEHEVLICQKKYAKEILKKFKLDECKEIRTPMNPKDKLSKDDGTSKIDQTYFRNMIGCLMYLIATRFDILNVVSILSWFIHCARGSIDDMRSTLGYCFPFSSGFFCWCSKKQEIIAQSTVEAEFITTTAAVNQAIWLRKMDLNMEQKESTTILIDNQVAIAISHNPMFHGKTKHFNVKLFFLREVQKDGDVILLYCKIKYQVADVFTKPLQVSKFEILRTKLGVCNS</sequence>
<evidence type="ECO:0000259" key="3">
    <source>
        <dbReference type="Pfam" id="PF13961"/>
    </source>
</evidence>
<dbReference type="GO" id="GO:0003676">
    <property type="term" value="F:nucleic acid binding"/>
    <property type="evidence" value="ECO:0007669"/>
    <property type="project" value="InterPro"/>
</dbReference>
<dbReference type="InterPro" id="IPR043502">
    <property type="entry name" value="DNA/RNA_pol_sf"/>
</dbReference>
<reference evidence="6" key="1">
    <citation type="journal article" date="2007" name="PLoS ONE">
        <title>The first genome sequence of an elite grapevine cultivar (Pinot noir Vitis vinifera L.): coping with a highly heterozygous genome.</title>
        <authorList>
            <person name="Velasco R."/>
            <person name="Zharkikh A."/>
            <person name="Troggio M."/>
            <person name="Cartwright D.A."/>
            <person name="Cestaro A."/>
            <person name="Pruss D."/>
            <person name="Pindo M."/>
            <person name="FitzGerald L.M."/>
            <person name="Vezzulli S."/>
            <person name="Reid J."/>
            <person name="Malacarne G."/>
            <person name="Iliev D."/>
            <person name="Coppola G."/>
            <person name="Wardell B."/>
            <person name="Micheletti D."/>
            <person name="Macalma T."/>
            <person name="Facci M."/>
            <person name="Mitchell J.T."/>
            <person name="Perazzolli M."/>
            <person name="Eldredge G."/>
            <person name="Gatto P."/>
            <person name="Oyzerski R."/>
            <person name="Moretto M."/>
            <person name="Gutin N."/>
            <person name="Stefanini M."/>
            <person name="Chen Y."/>
            <person name="Segala C."/>
            <person name="Davenport C."/>
            <person name="Dematte L."/>
            <person name="Mraz A."/>
            <person name="Battilana J."/>
            <person name="Stormo K."/>
            <person name="Costa F."/>
            <person name="Tao Q."/>
            <person name="Si-Ammour A."/>
            <person name="Harkins T."/>
            <person name="Lackey A."/>
            <person name="Perbost C."/>
            <person name="Taillon B."/>
            <person name="Stella A."/>
            <person name="Solovyev V."/>
            <person name="Fawcett J.A."/>
            <person name="Sterck L."/>
            <person name="Vandepoele K."/>
            <person name="Grando S.M."/>
            <person name="Toppo S."/>
            <person name="Moser C."/>
            <person name="Lanchbury J."/>
            <person name="Bogden R."/>
            <person name="Skolnick M."/>
            <person name="Sgaramella V."/>
            <person name="Bhatnagar S.K."/>
            <person name="Fontana P."/>
            <person name="Gutin A."/>
            <person name="Van de Peer Y."/>
            <person name="Salamini F."/>
            <person name="Viola R."/>
        </authorList>
    </citation>
    <scope>NUCLEOTIDE SEQUENCE</scope>
</reference>
<feature type="domain" description="DUF4219" evidence="3">
    <location>
        <begin position="15"/>
        <end position="41"/>
    </location>
</feature>